<feature type="region of interest" description="Disordered" evidence="1">
    <location>
        <begin position="1"/>
        <end position="81"/>
    </location>
</feature>
<organism evidence="2 3">
    <name type="scientific">Prorocentrum cordatum</name>
    <dbReference type="NCBI Taxonomy" id="2364126"/>
    <lineage>
        <taxon>Eukaryota</taxon>
        <taxon>Sar</taxon>
        <taxon>Alveolata</taxon>
        <taxon>Dinophyceae</taxon>
        <taxon>Prorocentrales</taxon>
        <taxon>Prorocentraceae</taxon>
        <taxon>Prorocentrum</taxon>
    </lineage>
</organism>
<feature type="compositionally biased region" description="Basic and acidic residues" evidence="1">
    <location>
        <begin position="598"/>
        <end position="607"/>
    </location>
</feature>
<proteinExistence type="predicted"/>
<reference evidence="2" key="1">
    <citation type="submission" date="2023-10" db="EMBL/GenBank/DDBJ databases">
        <authorList>
            <person name="Chen Y."/>
            <person name="Shah S."/>
            <person name="Dougan E. K."/>
            <person name="Thang M."/>
            <person name="Chan C."/>
        </authorList>
    </citation>
    <scope>NUCLEOTIDE SEQUENCE [LARGE SCALE GENOMIC DNA]</scope>
</reference>
<name>A0ABN9V278_9DINO</name>
<dbReference type="InterPro" id="IPR032675">
    <property type="entry name" value="LRR_dom_sf"/>
</dbReference>
<feature type="non-terminal residue" evidence="2">
    <location>
        <position position="1"/>
    </location>
</feature>
<evidence type="ECO:0000256" key="1">
    <source>
        <dbReference type="SAM" id="MobiDB-lite"/>
    </source>
</evidence>
<feature type="compositionally biased region" description="Low complexity" evidence="1">
    <location>
        <begin position="69"/>
        <end position="81"/>
    </location>
</feature>
<gene>
    <name evidence="2" type="ORF">PCOR1329_LOCUS53812</name>
</gene>
<dbReference type="Gene3D" id="3.80.10.10">
    <property type="entry name" value="Ribonuclease Inhibitor"/>
    <property type="match status" value="1"/>
</dbReference>
<sequence>AGPPPSLGGGPAAAGGGLRGPRPEPAALPKESPDEAEQPRPAGTSRSLRASFDGTGTASQRTTHRHSSRSGSLRRSSSRAALASTHLHGTFPSDAFRVNAADDVLDLDVSHNSISDLNGSRLLAWLPQLRTVCLAGNLLTSVTSVLPLAALPHLQSLDVRDNPCQPPGGRPVLLALLLVPLLAHARRAARLRPPQLGPGRGAGAPPRPRAAGGEPAPAGTGRDPVLAEVVACARARLTRLRELGARARSGAREEWRPSHVAELLAKGRAYLPAASAHTTPIAARACGSGVAAGASGHFPSLVALDGEDIFVHTLESAAEAASQLLLDGAAPVARAAGKRSRAVGGFDLHRRSQEHIKEFHARFRREVREFHRRLEERDREKRKVARSLSTSGLEGLEDPIEFGLDDVTLHPRRIIAPASPVAASAERLLEAADAGDTPDVGPLEDDERAFKAMETQLWSDLRHEELRLEAPTVALPKNAESPGAPRNEAWEEQVAASRRAAATSAKLPEWLGNFVRVPVPFNVRGVQERNRAMEVACGTASTEALAGAVAAAFADPRGQKDPRGHGRAPTTTPSPEAGPDRGAALKRQQSQRLAKKLGLGDDTSHEPEVLQTLRASGTPGADRRSSVALQQRLQQLAEDYPEEFMTATGDEHPTLLQSSLWVLGLHESPTRPDGWRLRSVRLTEGGQLWVGPELGQEGPAKLHLGGRSVMSLQVQRCRPGVEAVSSLHGLPVFPFRIDLLGGRAKRAKHFAAASAQMCDDWMRACRGLLHSEVELPGSTPAE</sequence>
<dbReference type="SUPFAM" id="SSF52058">
    <property type="entry name" value="L domain-like"/>
    <property type="match status" value="1"/>
</dbReference>
<feature type="region of interest" description="Disordered" evidence="1">
    <location>
        <begin position="554"/>
        <end position="607"/>
    </location>
</feature>
<protein>
    <recommendedName>
        <fullName evidence="4">PH domain-containing protein</fullName>
    </recommendedName>
</protein>
<evidence type="ECO:0000313" key="2">
    <source>
        <dbReference type="EMBL" id="CAK0866699.1"/>
    </source>
</evidence>
<evidence type="ECO:0008006" key="4">
    <source>
        <dbReference type="Google" id="ProtNLM"/>
    </source>
</evidence>
<comment type="caution">
    <text evidence="2">The sequence shown here is derived from an EMBL/GenBank/DDBJ whole genome shotgun (WGS) entry which is preliminary data.</text>
</comment>
<accession>A0ABN9V278</accession>
<feature type="compositionally biased region" description="Gly residues" evidence="1">
    <location>
        <begin position="7"/>
        <end position="19"/>
    </location>
</feature>
<feature type="region of interest" description="Disordered" evidence="1">
    <location>
        <begin position="190"/>
        <end position="221"/>
    </location>
</feature>
<dbReference type="Proteomes" id="UP001189429">
    <property type="component" value="Unassembled WGS sequence"/>
</dbReference>
<keyword evidence="3" id="KW-1185">Reference proteome</keyword>
<evidence type="ECO:0000313" key="3">
    <source>
        <dbReference type="Proteomes" id="UP001189429"/>
    </source>
</evidence>
<feature type="compositionally biased region" description="Low complexity" evidence="1">
    <location>
        <begin position="209"/>
        <end position="221"/>
    </location>
</feature>
<dbReference type="EMBL" id="CAUYUJ010016563">
    <property type="protein sequence ID" value="CAK0866699.1"/>
    <property type="molecule type" value="Genomic_DNA"/>
</dbReference>